<dbReference type="Pfam" id="PF05175">
    <property type="entry name" value="MTS"/>
    <property type="match status" value="1"/>
</dbReference>
<dbReference type="InterPro" id="IPR029063">
    <property type="entry name" value="SAM-dependent_MTases_sf"/>
</dbReference>
<evidence type="ECO:0000256" key="4">
    <source>
        <dbReference type="ARBA" id="ARBA00022691"/>
    </source>
</evidence>
<dbReference type="GO" id="GO:0032259">
    <property type="term" value="P:methylation"/>
    <property type="evidence" value="ECO:0007669"/>
    <property type="project" value="UniProtKB-KW"/>
</dbReference>
<dbReference type="Gene3D" id="1.10.8.10">
    <property type="entry name" value="DNA helicase RuvA subunit, C-terminal domain"/>
    <property type="match status" value="1"/>
</dbReference>
<feature type="domain" description="Release factor glutamine methyltransferase N-terminal" evidence="7">
    <location>
        <begin position="11"/>
        <end position="74"/>
    </location>
</feature>
<dbReference type="PANTHER" id="PTHR18895:SF74">
    <property type="entry name" value="MTRF1L RELEASE FACTOR GLUTAMINE METHYLTRANSFERASE"/>
    <property type="match status" value="1"/>
</dbReference>
<dbReference type="Pfam" id="PF17827">
    <property type="entry name" value="PrmC_N"/>
    <property type="match status" value="1"/>
</dbReference>
<dbReference type="EC" id="2.1.1.297" evidence="1"/>
<keyword evidence="3 8" id="KW-0808">Transferase</keyword>
<feature type="domain" description="Methyltransferase small" evidence="6">
    <location>
        <begin position="106"/>
        <end position="200"/>
    </location>
</feature>
<dbReference type="InterPro" id="IPR019874">
    <property type="entry name" value="RF_methyltr_PrmC"/>
</dbReference>
<dbReference type="EMBL" id="SNRY01003140">
    <property type="protein sequence ID" value="KAA6322067.1"/>
    <property type="molecule type" value="Genomic_DNA"/>
</dbReference>
<dbReference type="NCBIfam" id="TIGR00536">
    <property type="entry name" value="hemK_fam"/>
    <property type="match status" value="1"/>
</dbReference>
<dbReference type="InterPro" id="IPR050320">
    <property type="entry name" value="N5-glutamine_MTase"/>
</dbReference>
<reference evidence="8" key="1">
    <citation type="submission" date="2019-03" db="EMBL/GenBank/DDBJ databases">
        <title>Single cell metagenomics reveals metabolic interactions within the superorganism composed of flagellate Streblomastix strix and complex community of Bacteroidetes bacteria on its surface.</title>
        <authorList>
            <person name="Treitli S.C."/>
            <person name="Kolisko M."/>
            <person name="Husnik F."/>
            <person name="Keeling P."/>
            <person name="Hampl V."/>
        </authorList>
    </citation>
    <scope>NUCLEOTIDE SEQUENCE</scope>
    <source>
        <strain evidence="8">STM</strain>
    </source>
</reference>
<dbReference type="Gene3D" id="3.40.50.150">
    <property type="entry name" value="Vaccinia Virus protein VP39"/>
    <property type="match status" value="1"/>
</dbReference>
<gene>
    <name evidence="8" type="ORF">EZS27_028357</name>
</gene>
<comment type="caution">
    <text evidence="8">The sequence shown here is derived from an EMBL/GenBank/DDBJ whole genome shotgun (WGS) entry which is preliminary data.</text>
</comment>
<dbReference type="InterPro" id="IPR007848">
    <property type="entry name" value="Small_mtfrase_dom"/>
</dbReference>
<dbReference type="PANTHER" id="PTHR18895">
    <property type="entry name" value="HEMK METHYLTRANSFERASE"/>
    <property type="match status" value="1"/>
</dbReference>
<dbReference type="GO" id="GO:0102559">
    <property type="term" value="F:peptide chain release factor N(5)-glutamine methyltransferase activity"/>
    <property type="evidence" value="ECO:0007669"/>
    <property type="project" value="UniProtKB-EC"/>
</dbReference>
<dbReference type="CDD" id="cd02440">
    <property type="entry name" value="AdoMet_MTases"/>
    <property type="match status" value="1"/>
</dbReference>
<evidence type="ECO:0000256" key="2">
    <source>
        <dbReference type="ARBA" id="ARBA00022603"/>
    </source>
</evidence>
<evidence type="ECO:0000256" key="1">
    <source>
        <dbReference type="ARBA" id="ARBA00012771"/>
    </source>
</evidence>
<comment type="catalytic activity">
    <reaction evidence="5">
        <text>L-glutaminyl-[peptide chain release factor] + S-adenosyl-L-methionine = N(5)-methyl-L-glutaminyl-[peptide chain release factor] + S-adenosyl-L-homocysteine + H(+)</text>
        <dbReference type="Rhea" id="RHEA:42896"/>
        <dbReference type="Rhea" id="RHEA-COMP:10271"/>
        <dbReference type="Rhea" id="RHEA-COMP:10272"/>
        <dbReference type="ChEBI" id="CHEBI:15378"/>
        <dbReference type="ChEBI" id="CHEBI:30011"/>
        <dbReference type="ChEBI" id="CHEBI:57856"/>
        <dbReference type="ChEBI" id="CHEBI:59789"/>
        <dbReference type="ChEBI" id="CHEBI:61891"/>
        <dbReference type="EC" id="2.1.1.297"/>
    </reaction>
</comment>
<protein>
    <recommendedName>
        <fullName evidence="1">peptide chain release factor N(5)-glutamine methyltransferase</fullName>
        <ecNumber evidence="1">2.1.1.297</ecNumber>
    </recommendedName>
</protein>
<evidence type="ECO:0000259" key="6">
    <source>
        <dbReference type="Pfam" id="PF05175"/>
    </source>
</evidence>
<dbReference type="InterPro" id="IPR040758">
    <property type="entry name" value="PrmC_N"/>
</dbReference>
<evidence type="ECO:0000313" key="8">
    <source>
        <dbReference type="EMBL" id="KAA6322067.1"/>
    </source>
</evidence>
<name>A0A5J4QJN9_9ZZZZ</name>
<dbReference type="InterPro" id="IPR004556">
    <property type="entry name" value="HemK-like"/>
</dbReference>
<organism evidence="8">
    <name type="scientific">termite gut metagenome</name>
    <dbReference type="NCBI Taxonomy" id="433724"/>
    <lineage>
        <taxon>unclassified sequences</taxon>
        <taxon>metagenomes</taxon>
        <taxon>organismal metagenomes</taxon>
    </lineage>
</organism>
<dbReference type="AlphaFoldDB" id="A0A5J4QJN9"/>
<evidence type="ECO:0000256" key="3">
    <source>
        <dbReference type="ARBA" id="ARBA00022679"/>
    </source>
</evidence>
<dbReference type="NCBIfam" id="TIGR03534">
    <property type="entry name" value="RF_mod_PrmC"/>
    <property type="match status" value="1"/>
</dbReference>
<accession>A0A5J4QJN9</accession>
<keyword evidence="2 8" id="KW-0489">Methyltransferase</keyword>
<evidence type="ECO:0000259" key="7">
    <source>
        <dbReference type="Pfam" id="PF17827"/>
    </source>
</evidence>
<dbReference type="InterPro" id="IPR002052">
    <property type="entry name" value="DNA_methylase_N6_adenine_CS"/>
</dbReference>
<dbReference type="SUPFAM" id="SSF53335">
    <property type="entry name" value="S-adenosyl-L-methionine-dependent methyltransferases"/>
    <property type="match status" value="1"/>
</dbReference>
<keyword evidence="4" id="KW-0949">S-adenosyl-L-methionine</keyword>
<proteinExistence type="predicted"/>
<sequence length="277" mass="31850">MNSIIPYICQSLEHIYSPQELKSLTMIICRDILELNITDIYLNREIALSEDKCDKLANTIERLQKNEPIQYIQGTANFFRMSLCITPEVLIPRPETEELVELVIKENPSSSRILDIGTGSGCIAIALAKNIPRSVVSAWDISEEALSIAQYNNDQQGTNVTFYNKNVLNLPFCEARYDIIVSNPPYITQEEKKDIAPRILDWEPSIALFVPNQDPLCFYRCIARLGMDMLSGTGKLYFEINRTFGKEIAQMLEELHYQNIRIIKDIFKNDRFITTQR</sequence>
<dbReference type="PROSITE" id="PS00092">
    <property type="entry name" value="N6_MTASE"/>
    <property type="match status" value="1"/>
</dbReference>
<evidence type="ECO:0000256" key="5">
    <source>
        <dbReference type="ARBA" id="ARBA00048391"/>
    </source>
</evidence>
<dbReference type="GO" id="GO:0003676">
    <property type="term" value="F:nucleic acid binding"/>
    <property type="evidence" value="ECO:0007669"/>
    <property type="project" value="InterPro"/>
</dbReference>